<proteinExistence type="predicted"/>
<dbReference type="EMBL" id="QGKY02002305">
    <property type="protein sequence ID" value="KAF2534098.1"/>
    <property type="molecule type" value="Genomic_DNA"/>
</dbReference>
<feature type="region of interest" description="Disordered" evidence="1">
    <location>
        <begin position="1"/>
        <end position="21"/>
    </location>
</feature>
<evidence type="ECO:0000313" key="2">
    <source>
        <dbReference type="EMBL" id="KAF2534098.1"/>
    </source>
</evidence>
<reference evidence="2" key="1">
    <citation type="submission" date="2019-12" db="EMBL/GenBank/DDBJ databases">
        <title>Genome sequencing and annotation of Brassica cretica.</title>
        <authorList>
            <person name="Studholme D.J."/>
            <person name="Sarris P.F."/>
        </authorList>
    </citation>
    <scope>NUCLEOTIDE SEQUENCE</scope>
    <source>
        <strain evidence="3">PFS-001/15</strain>
        <strain evidence="2">PFS-102/07</strain>
        <tissue evidence="2">Leaf</tissue>
    </source>
</reference>
<dbReference type="EMBL" id="QGKW02001988">
    <property type="protein sequence ID" value="KAF2553434.1"/>
    <property type="molecule type" value="Genomic_DNA"/>
</dbReference>
<organism evidence="2">
    <name type="scientific">Brassica cretica</name>
    <name type="common">Mustard</name>
    <dbReference type="NCBI Taxonomy" id="69181"/>
    <lineage>
        <taxon>Eukaryota</taxon>
        <taxon>Viridiplantae</taxon>
        <taxon>Streptophyta</taxon>
        <taxon>Embryophyta</taxon>
        <taxon>Tracheophyta</taxon>
        <taxon>Spermatophyta</taxon>
        <taxon>Magnoliopsida</taxon>
        <taxon>eudicotyledons</taxon>
        <taxon>Gunneridae</taxon>
        <taxon>Pentapetalae</taxon>
        <taxon>rosids</taxon>
        <taxon>malvids</taxon>
        <taxon>Brassicales</taxon>
        <taxon>Brassicaceae</taxon>
        <taxon>Brassiceae</taxon>
        <taxon>Brassica</taxon>
    </lineage>
</organism>
<feature type="compositionally biased region" description="Basic residues" evidence="1">
    <location>
        <begin position="9"/>
        <end position="19"/>
    </location>
</feature>
<dbReference type="Proteomes" id="UP000712281">
    <property type="component" value="Unassembled WGS sequence"/>
</dbReference>
<evidence type="ECO:0000313" key="3">
    <source>
        <dbReference type="EMBL" id="KAF2553434.1"/>
    </source>
</evidence>
<comment type="caution">
    <text evidence="2">The sequence shown here is derived from an EMBL/GenBank/DDBJ whole genome shotgun (WGS) entry which is preliminary data.</text>
</comment>
<sequence length="117" mass="13941">MVLEYSSNHKSHHHHHHRDSMKEFQVSYVTEELMQVFEHADLRRKKSEKMGRREAAKEKKDVDKEAEDFIKFEHSKFSNTTDMWRLNSHYGSMARQDALTHLFCFSSLSFIVLAKVI</sequence>
<dbReference type="AlphaFoldDB" id="A0A3N6QJJ5"/>
<name>A0A3N6QJJ5_BRACR</name>
<protein>
    <submittedName>
        <fullName evidence="2">Uncharacterized protein</fullName>
    </submittedName>
</protein>
<evidence type="ECO:0000256" key="1">
    <source>
        <dbReference type="SAM" id="MobiDB-lite"/>
    </source>
</evidence>
<gene>
    <name evidence="3" type="ORF">F2Q68_00035123</name>
    <name evidence="2" type="ORF">F2Q70_00030704</name>
</gene>
<accession>A0A3N6QJJ5</accession>